<dbReference type="InterPro" id="IPR036396">
    <property type="entry name" value="Cyt_P450_sf"/>
</dbReference>
<dbReference type="GO" id="GO:0004497">
    <property type="term" value="F:monooxygenase activity"/>
    <property type="evidence" value="ECO:0007669"/>
    <property type="project" value="UniProtKB-KW"/>
</dbReference>
<feature type="binding site" description="axial binding residue" evidence="7">
    <location>
        <position position="517"/>
    </location>
    <ligand>
        <name>heme</name>
        <dbReference type="ChEBI" id="CHEBI:30413"/>
    </ligand>
    <ligandPart>
        <name>Fe</name>
        <dbReference type="ChEBI" id="CHEBI:18248"/>
    </ligandPart>
</feature>
<dbReference type="InterPro" id="IPR050121">
    <property type="entry name" value="Cytochrome_P450_monoxygenase"/>
</dbReference>
<dbReference type="GO" id="GO:0005506">
    <property type="term" value="F:iron ion binding"/>
    <property type="evidence" value="ECO:0007669"/>
    <property type="project" value="InterPro"/>
</dbReference>
<dbReference type="GO" id="GO:0020037">
    <property type="term" value="F:heme binding"/>
    <property type="evidence" value="ECO:0007669"/>
    <property type="project" value="InterPro"/>
</dbReference>
<comment type="similarity">
    <text evidence="2">Belongs to the cytochrome P450 family.</text>
</comment>
<keyword evidence="5 7" id="KW-0408">Iron</keyword>
<keyword evidence="4 7" id="KW-0479">Metal-binding</keyword>
<keyword evidence="6" id="KW-0560">Oxidoreductase</keyword>
<evidence type="ECO:0000256" key="3">
    <source>
        <dbReference type="ARBA" id="ARBA00022617"/>
    </source>
</evidence>
<organism evidence="9 10">
    <name type="scientific">Parachaetomium inaequale</name>
    <dbReference type="NCBI Taxonomy" id="2588326"/>
    <lineage>
        <taxon>Eukaryota</taxon>
        <taxon>Fungi</taxon>
        <taxon>Dikarya</taxon>
        <taxon>Ascomycota</taxon>
        <taxon>Pezizomycotina</taxon>
        <taxon>Sordariomycetes</taxon>
        <taxon>Sordariomycetidae</taxon>
        <taxon>Sordariales</taxon>
        <taxon>Chaetomiaceae</taxon>
        <taxon>Parachaetomium</taxon>
    </lineage>
</organism>
<dbReference type="InterPro" id="IPR002403">
    <property type="entry name" value="Cyt_P450_E_grp-IV"/>
</dbReference>
<evidence type="ECO:0000256" key="8">
    <source>
        <dbReference type="SAM" id="Phobius"/>
    </source>
</evidence>
<sequence length="570" mass="63704">MFDSLSVRFGLLGVAVIGFVLILRKLYPKPYPAIPYNEASAKRLTGDIMDLAPLIKETNEFSDALFTVTTQKLGTPIAQLLFPGIRKPLIVLEDAREIEDIIVRRHKEFDKAPMALETIGPMFPRASLAQFTTPELKAQKQLWADVMSTEFLRKVAAPNIHKSTCELLELWRLKASATSKDQAFNVHDDFKNAALDAIWVAVVGEEPGTTRYEIKRLQSQLAGNKTFKEDRPIGSFLKEQVAYISNTIARNSNTPSPKLAQKFETYTPRYRKFRSTVSGEMRRVMKKAVARYQSLELGNLEDDAIDTCAMDLVLRRQILQAKKAGVAPSDPTKDENMLDEMFAMLVGGHDSTANTLCWFVRYMEAFPAVQTQLRSTLKTAFPGSALPSAAQILDADIPYLDGTCEEGLRLAGTAKANLRQALVDTQILGCPVPKGAEIFMNYHINRSPVPVDEAKRSETSRAAAEKREGDGFCGVAGRDLGSFQPRRWIVVDETTGKERFDAYALPSLAFGGGFRGCFGRKLAMMEFRIMVVLLVLSFEFLPLPEEYKSMAAKEKIFREPDFPFARIRAL</sequence>
<gene>
    <name evidence="9" type="ORF">C8A01DRAFT_43267</name>
</gene>
<reference evidence="10" key="1">
    <citation type="journal article" date="2023" name="Mol. Phylogenet. Evol.">
        <title>Genome-scale phylogeny and comparative genomics of the fungal order Sordariales.</title>
        <authorList>
            <person name="Hensen N."/>
            <person name="Bonometti L."/>
            <person name="Westerberg I."/>
            <person name="Brannstrom I.O."/>
            <person name="Guillou S."/>
            <person name="Cros-Aarteil S."/>
            <person name="Calhoun S."/>
            <person name="Haridas S."/>
            <person name="Kuo A."/>
            <person name="Mondo S."/>
            <person name="Pangilinan J."/>
            <person name="Riley R."/>
            <person name="LaButti K."/>
            <person name="Andreopoulos B."/>
            <person name="Lipzen A."/>
            <person name="Chen C."/>
            <person name="Yan M."/>
            <person name="Daum C."/>
            <person name="Ng V."/>
            <person name="Clum A."/>
            <person name="Steindorff A."/>
            <person name="Ohm R.A."/>
            <person name="Martin F."/>
            <person name="Silar P."/>
            <person name="Natvig D.O."/>
            <person name="Lalanne C."/>
            <person name="Gautier V."/>
            <person name="Ament-Velasquez S.L."/>
            <person name="Kruys A."/>
            <person name="Hutchinson M.I."/>
            <person name="Powell A.J."/>
            <person name="Barry K."/>
            <person name="Miller A.N."/>
            <person name="Grigoriev I.V."/>
            <person name="Debuchy R."/>
            <person name="Gladieux P."/>
            <person name="Hiltunen Thoren M."/>
            <person name="Johannesson H."/>
        </authorList>
    </citation>
    <scope>NUCLEOTIDE SEQUENCE [LARGE SCALE GENOMIC DNA]</scope>
    <source>
        <strain evidence="10">CBS 284.82</strain>
    </source>
</reference>
<proteinExistence type="inferred from homology"/>
<dbReference type="InterPro" id="IPR001128">
    <property type="entry name" value="Cyt_P450"/>
</dbReference>
<accession>A0AAN6PN68</accession>
<dbReference type="Gene3D" id="1.10.630.10">
    <property type="entry name" value="Cytochrome P450"/>
    <property type="match status" value="1"/>
</dbReference>
<evidence type="ECO:0000313" key="10">
    <source>
        <dbReference type="Proteomes" id="UP001303115"/>
    </source>
</evidence>
<keyword evidence="3 7" id="KW-0349">Heme</keyword>
<name>A0AAN6PN68_9PEZI</name>
<keyword evidence="8" id="KW-0812">Transmembrane</keyword>
<evidence type="ECO:0000256" key="5">
    <source>
        <dbReference type="ARBA" id="ARBA00023004"/>
    </source>
</evidence>
<evidence type="ECO:0000256" key="4">
    <source>
        <dbReference type="ARBA" id="ARBA00022723"/>
    </source>
</evidence>
<evidence type="ECO:0000256" key="6">
    <source>
        <dbReference type="ARBA" id="ARBA00023033"/>
    </source>
</evidence>
<dbReference type="PANTHER" id="PTHR24305">
    <property type="entry name" value="CYTOCHROME P450"/>
    <property type="match status" value="1"/>
</dbReference>
<dbReference type="Proteomes" id="UP001303115">
    <property type="component" value="Unassembled WGS sequence"/>
</dbReference>
<dbReference type="GO" id="GO:0016705">
    <property type="term" value="F:oxidoreductase activity, acting on paired donors, with incorporation or reduction of molecular oxygen"/>
    <property type="evidence" value="ECO:0007669"/>
    <property type="project" value="InterPro"/>
</dbReference>
<protein>
    <submittedName>
        <fullName evidence="9">Cytochrome P450 3A24</fullName>
    </submittedName>
</protein>
<feature type="transmembrane region" description="Helical" evidence="8">
    <location>
        <begin position="6"/>
        <end position="23"/>
    </location>
</feature>
<dbReference type="AlphaFoldDB" id="A0AAN6PN68"/>
<dbReference type="SUPFAM" id="SSF48264">
    <property type="entry name" value="Cytochrome P450"/>
    <property type="match status" value="1"/>
</dbReference>
<dbReference type="Pfam" id="PF00067">
    <property type="entry name" value="p450"/>
    <property type="match status" value="2"/>
</dbReference>
<evidence type="ECO:0000313" key="9">
    <source>
        <dbReference type="EMBL" id="KAK4043907.1"/>
    </source>
</evidence>
<evidence type="ECO:0000256" key="1">
    <source>
        <dbReference type="ARBA" id="ARBA00001971"/>
    </source>
</evidence>
<dbReference type="PANTHER" id="PTHR24305:SF232">
    <property type="entry name" value="P450, PUTATIVE (EUROFUNG)-RELATED"/>
    <property type="match status" value="1"/>
</dbReference>
<comment type="cofactor">
    <cofactor evidence="1 7">
        <name>heme</name>
        <dbReference type="ChEBI" id="CHEBI:30413"/>
    </cofactor>
</comment>
<evidence type="ECO:0000256" key="7">
    <source>
        <dbReference type="PIRSR" id="PIRSR602403-1"/>
    </source>
</evidence>
<evidence type="ECO:0000256" key="2">
    <source>
        <dbReference type="ARBA" id="ARBA00010617"/>
    </source>
</evidence>
<keyword evidence="10" id="KW-1185">Reference proteome</keyword>
<keyword evidence="6" id="KW-0503">Monooxygenase</keyword>
<keyword evidence="8" id="KW-0472">Membrane</keyword>
<comment type="caution">
    <text evidence="9">The sequence shown here is derived from an EMBL/GenBank/DDBJ whole genome shotgun (WGS) entry which is preliminary data.</text>
</comment>
<keyword evidence="8" id="KW-1133">Transmembrane helix</keyword>
<dbReference type="PRINTS" id="PR00465">
    <property type="entry name" value="EP450IV"/>
</dbReference>
<dbReference type="EMBL" id="MU854323">
    <property type="protein sequence ID" value="KAK4043907.1"/>
    <property type="molecule type" value="Genomic_DNA"/>
</dbReference>